<accession>A0A7J6X439</accession>
<keyword evidence="3" id="KW-1185">Reference proteome</keyword>
<comment type="caution">
    <text evidence="2">The sequence shown here is derived from an EMBL/GenBank/DDBJ whole genome shotgun (WGS) entry which is preliminary data.</text>
</comment>
<name>A0A7J6X439_THATH</name>
<feature type="region of interest" description="Disordered" evidence="1">
    <location>
        <begin position="1"/>
        <end position="83"/>
    </location>
</feature>
<dbReference type="Proteomes" id="UP000554482">
    <property type="component" value="Unassembled WGS sequence"/>
</dbReference>
<evidence type="ECO:0000313" key="3">
    <source>
        <dbReference type="Proteomes" id="UP000554482"/>
    </source>
</evidence>
<dbReference type="AlphaFoldDB" id="A0A7J6X439"/>
<organism evidence="2 3">
    <name type="scientific">Thalictrum thalictroides</name>
    <name type="common">Rue-anemone</name>
    <name type="synonym">Anemone thalictroides</name>
    <dbReference type="NCBI Taxonomy" id="46969"/>
    <lineage>
        <taxon>Eukaryota</taxon>
        <taxon>Viridiplantae</taxon>
        <taxon>Streptophyta</taxon>
        <taxon>Embryophyta</taxon>
        <taxon>Tracheophyta</taxon>
        <taxon>Spermatophyta</taxon>
        <taxon>Magnoliopsida</taxon>
        <taxon>Ranunculales</taxon>
        <taxon>Ranunculaceae</taxon>
        <taxon>Thalictroideae</taxon>
        <taxon>Thalictrum</taxon>
    </lineage>
</organism>
<evidence type="ECO:0000256" key="1">
    <source>
        <dbReference type="SAM" id="MobiDB-lite"/>
    </source>
</evidence>
<feature type="compositionally biased region" description="Polar residues" evidence="1">
    <location>
        <begin position="37"/>
        <end position="51"/>
    </location>
</feature>
<feature type="compositionally biased region" description="Basic residues" evidence="1">
    <location>
        <begin position="56"/>
        <end position="76"/>
    </location>
</feature>
<gene>
    <name evidence="2" type="ORF">FRX31_005868</name>
</gene>
<sequence>MNNRTNAEDADGTKTTGGTGNDGVFDDPALGQPIEISGSSNQYETDSQNDWTKVEKGKKKKRHNNFKSGKKKKKPRSEKIPYI</sequence>
<proteinExistence type="predicted"/>
<dbReference type="EMBL" id="JABWDY010005309">
    <property type="protein sequence ID" value="KAF5204546.1"/>
    <property type="molecule type" value="Genomic_DNA"/>
</dbReference>
<protein>
    <submittedName>
        <fullName evidence="2">Uncharacterized protein</fullName>
    </submittedName>
</protein>
<evidence type="ECO:0000313" key="2">
    <source>
        <dbReference type="EMBL" id="KAF5204546.1"/>
    </source>
</evidence>
<reference evidence="2 3" key="1">
    <citation type="submission" date="2020-06" db="EMBL/GenBank/DDBJ databases">
        <title>Transcriptomic and genomic resources for Thalictrum thalictroides and T. hernandezii: Facilitating candidate gene discovery in an emerging model plant lineage.</title>
        <authorList>
            <person name="Arias T."/>
            <person name="Riano-Pachon D.M."/>
            <person name="Di Stilio V.S."/>
        </authorList>
    </citation>
    <scope>NUCLEOTIDE SEQUENCE [LARGE SCALE GENOMIC DNA]</scope>
    <source>
        <strain evidence="3">cv. WT478/WT964</strain>
        <tissue evidence="2">Leaves</tissue>
    </source>
</reference>